<accession>A0ABZ2IXQ1</accession>
<dbReference type="PANTHER" id="PTHR43369">
    <property type="entry name" value="PHOSPHORIBOSYLGLYCINAMIDE FORMYLTRANSFERASE"/>
    <property type="match status" value="1"/>
</dbReference>
<dbReference type="InterPro" id="IPR036477">
    <property type="entry name" value="Formyl_transf_N_sf"/>
</dbReference>
<dbReference type="InterPro" id="IPR002376">
    <property type="entry name" value="Formyl_transf_N"/>
</dbReference>
<comment type="pathway">
    <text evidence="1">Purine metabolism; IMP biosynthesis via de novo pathway; N(2)-formyl-N(1)-(5-phospho-D-ribosyl)glycinamide from N(1)-(5-phospho-D-ribosyl)glycinamide (10-formyl THF route): step 1/1.</text>
</comment>
<dbReference type="Pfam" id="PF00551">
    <property type="entry name" value="Formyl_trans_N"/>
    <property type="match status" value="1"/>
</dbReference>
<gene>
    <name evidence="6" type="ORF">V8V93_04515</name>
</gene>
<dbReference type="EMBL" id="CP146609">
    <property type="protein sequence ID" value="WWX23472.1"/>
    <property type="molecule type" value="Genomic_DNA"/>
</dbReference>
<evidence type="ECO:0000256" key="4">
    <source>
        <dbReference type="ARBA" id="ARBA00022755"/>
    </source>
</evidence>
<dbReference type="SUPFAM" id="SSF53328">
    <property type="entry name" value="Formyltransferase"/>
    <property type="match status" value="1"/>
</dbReference>
<evidence type="ECO:0000259" key="5">
    <source>
        <dbReference type="Pfam" id="PF00551"/>
    </source>
</evidence>
<keyword evidence="7" id="KW-1185">Reference proteome</keyword>
<evidence type="ECO:0000256" key="1">
    <source>
        <dbReference type="ARBA" id="ARBA00005054"/>
    </source>
</evidence>
<evidence type="ECO:0000256" key="3">
    <source>
        <dbReference type="ARBA" id="ARBA00022679"/>
    </source>
</evidence>
<evidence type="ECO:0000256" key="2">
    <source>
        <dbReference type="ARBA" id="ARBA00012254"/>
    </source>
</evidence>
<proteinExistence type="predicted"/>
<dbReference type="EC" id="2.1.2.2" evidence="2"/>
<dbReference type="Proteomes" id="UP001385389">
    <property type="component" value="Chromosome"/>
</dbReference>
<keyword evidence="3" id="KW-0808">Transferase</keyword>
<keyword evidence="4" id="KW-0658">Purine biosynthesis</keyword>
<reference evidence="6 7" key="1">
    <citation type="submission" date="2024-03" db="EMBL/GenBank/DDBJ databases">
        <title>Phenotype and Genome Characterization of a Sulfate-Reducing Bacterium Pseudodesulfovibrio sp. strain 5S69, isolated from Petroleum Reservoir in Tatarstan (Russia).</title>
        <authorList>
            <person name="Bidzhieva S.K."/>
            <person name="Kadnikov V."/>
            <person name="Tourova T.P."/>
            <person name="Samigullina S.R."/>
            <person name="Sokolova D.S."/>
            <person name="Poltaraus A.B."/>
            <person name="Avtukh A.N."/>
            <person name="Tereshina V.M."/>
            <person name="Mardanov A.V."/>
            <person name="Nazina T.N."/>
        </authorList>
    </citation>
    <scope>NUCLEOTIDE SEQUENCE [LARGE SCALE GENOMIC DNA]</scope>
    <source>
        <strain evidence="6 7">5S69</strain>
    </source>
</reference>
<dbReference type="PANTHER" id="PTHR43369:SF2">
    <property type="entry name" value="PHOSPHORIBOSYLGLYCINAMIDE FORMYLTRANSFERASE"/>
    <property type="match status" value="1"/>
</dbReference>
<sequence length="226" mass="25471">MSILFIGKRNDPYTDDAADTVGQLFENAVVIRLARGERLPESVTSWAGDWLVSYLCPQVLPGSLLERASLGAINFHPGPPEYPGIGCTNFAIYNGEKEYGVTCHFMEPQVDSGGIIEVSRLPIYEADTVYTLTRRCYAYQIRLFHEVMHRILAEGGLQPNGLQWQRKAYTSRDFRELYTITPSMSEAEIARRTRAVTFPGYPGPELLLHGKRYVLQELNRPIPTDG</sequence>
<organism evidence="6 7">
    <name type="scientific">Pseudodesulfovibrio methanolicus</name>
    <dbReference type="NCBI Taxonomy" id="3126690"/>
    <lineage>
        <taxon>Bacteria</taxon>
        <taxon>Pseudomonadati</taxon>
        <taxon>Thermodesulfobacteriota</taxon>
        <taxon>Desulfovibrionia</taxon>
        <taxon>Desulfovibrionales</taxon>
        <taxon>Desulfovibrionaceae</taxon>
    </lineage>
</organism>
<evidence type="ECO:0000313" key="6">
    <source>
        <dbReference type="EMBL" id="WWX23472.1"/>
    </source>
</evidence>
<dbReference type="RefSeq" id="WP_338669170.1">
    <property type="nucleotide sequence ID" value="NZ_CP146609.1"/>
</dbReference>
<dbReference type="Gene3D" id="3.40.50.12230">
    <property type="match status" value="1"/>
</dbReference>
<name>A0ABZ2IXQ1_9BACT</name>
<evidence type="ECO:0000313" key="7">
    <source>
        <dbReference type="Proteomes" id="UP001385389"/>
    </source>
</evidence>
<feature type="domain" description="Formyl transferase N-terminal" evidence="5">
    <location>
        <begin position="36"/>
        <end position="143"/>
    </location>
</feature>
<dbReference type="CDD" id="cd08369">
    <property type="entry name" value="FMT_core"/>
    <property type="match status" value="1"/>
</dbReference>
<protein>
    <recommendedName>
        <fullName evidence="2">phosphoribosylglycinamide formyltransferase 1</fullName>
        <ecNumber evidence="2">2.1.2.2</ecNumber>
    </recommendedName>
</protein>